<protein>
    <recommendedName>
        <fullName evidence="1">PucR C-terminal helix-turn-helix domain-containing protein</fullName>
    </recommendedName>
</protein>
<evidence type="ECO:0000259" key="1">
    <source>
        <dbReference type="Pfam" id="PF13556"/>
    </source>
</evidence>
<dbReference type="Pfam" id="PF13556">
    <property type="entry name" value="HTH_30"/>
    <property type="match status" value="1"/>
</dbReference>
<evidence type="ECO:0000313" key="2">
    <source>
        <dbReference type="EMBL" id="BBW97318.1"/>
    </source>
</evidence>
<dbReference type="InterPro" id="IPR051448">
    <property type="entry name" value="CdaR-like_regulators"/>
</dbReference>
<accession>A0A679FLS4</accession>
<evidence type="ECO:0000313" key="3">
    <source>
        <dbReference type="Proteomes" id="UP000501421"/>
    </source>
</evidence>
<keyword evidence="3" id="KW-1185">Reference proteome</keyword>
<dbReference type="AlphaFoldDB" id="A0A679FLS4"/>
<gene>
    <name evidence="2" type="primary">yxkF</name>
    <name evidence="2" type="ORF">GsuE55_21510</name>
</gene>
<reference evidence="3" key="1">
    <citation type="journal article" date="2020" name="Microbiol. Resour. Announc.">
        <title>Complete Genome Sequence of Geobacillus sp. Strain E55-1, Isolated from Mine Geyser in Japan.</title>
        <authorList>
            <person name="Miyazaki K."/>
            <person name="Hase E."/>
            <person name="Tokito N."/>
        </authorList>
    </citation>
    <scope>NUCLEOTIDE SEQUENCE [LARGE SCALE GENOMIC DNA]</scope>
    <source>
        <strain evidence="3">E55-1</strain>
    </source>
</reference>
<feature type="domain" description="PucR C-terminal helix-turn-helix" evidence="1">
    <location>
        <begin position="236"/>
        <end position="290"/>
    </location>
</feature>
<sequence length="296" mass="33920">MLKELESLYAGDIIINGQTEQPEAYDWFYTADGDEIGIAKQRLTDRERRLLSLFFTPASGRRTPEGEAERAWKRWIACGDPAALVQLTAPYCRFIHFTANRPIVPRDDFADALRGLFSSPITIVWEQDHRGVIVEAKPKRTAERPPLVDMAEALAADFYAAIHVLIGPIRPADGHLRESFLLEKECFAAARRFWPKQTVYEWEDVILLPLVAGETDSGNVDRLFSFLNELEEDDLQAIETFFQCNLNVSMAAKALYMHRNSLQYRIEKWTEQTGLDIKRFKGAAAMYLAILHRRRP</sequence>
<organism evidence="2 3">
    <name type="scientific">Geobacillus subterraneus</name>
    <dbReference type="NCBI Taxonomy" id="129338"/>
    <lineage>
        <taxon>Bacteria</taxon>
        <taxon>Bacillati</taxon>
        <taxon>Bacillota</taxon>
        <taxon>Bacilli</taxon>
        <taxon>Bacillales</taxon>
        <taxon>Anoxybacillaceae</taxon>
        <taxon>Geobacillus</taxon>
    </lineage>
</organism>
<dbReference type="PANTHER" id="PTHR33744">
    <property type="entry name" value="CARBOHYDRATE DIACID REGULATOR"/>
    <property type="match status" value="1"/>
</dbReference>
<dbReference type="InterPro" id="IPR042070">
    <property type="entry name" value="PucR_C-HTH_sf"/>
</dbReference>
<dbReference type="InterPro" id="IPR009057">
    <property type="entry name" value="Homeodomain-like_sf"/>
</dbReference>
<dbReference type="EMBL" id="AP022557">
    <property type="protein sequence ID" value="BBW97318.1"/>
    <property type="molecule type" value="Genomic_DNA"/>
</dbReference>
<dbReference type="Gene3D" id="1.10.10.2840">
    <property type="entry name" value="PucR C-terminal helix-turn-helix domain"/>
    <property type="match status" value="1"/>
</dbReference>
<dbReference type="InterPro" id="IPR025736">
    <property type="entry name" value="PucR_C-HTH_dom"/>
</dbReference>
<dbReference type="RefSeq" id="WP_033018765.1">
    <property type="nucleotide sequence ID" value="NZ_AP022557.1"/>
</dbReference>
<proteinExistence type="predicted"/>
<dbReference type="PANTHER" id="PTHR33744:SF15">
    <property type="entry name" value="CARBOHYDRATE DIACID REGULATOR"/>
    <property type="match status" value="1"/>
</dbReference>
<name>A0A679FLS4_9BACL</name>
<dbReference type="SUPFAM" id="SSF46689">
    <property type="entry name" value="Homeodomain-like"/>
    <property type="match status" value="1"/>
</dbReference>
<dbReference type="Proteomes" id="UP000501421">
    <property type="component" value="Chromosome"/>
</dbReference>